<evidence type="ECO:0000256" key="6">
    <source>
        <dbReference type="PROSITE-ProRule" id="PRU00221"/>
    </source>
</evidence>
<dbReference type="InterPro" id="IPR015943">
    <property type="entry name" value="WD40/YVTN_repeat-like_dom_sf"/>
</dbReference>
<sequence>MSDAYKRVQNDMSVFFPESEKNINIDINPIYKNSIANSYFPSYLNILPKEFHTELNRKSILDRLRQAKANEIDDLGLPIIRQSNEVTLYSEDSHIYRNDESKSNMVLYSNENAFANPLIIPKADTVENNITKPTKEHSPWKLHKLLLGHTGQVTAVTMDPFNSFFVTGSSDRTMKIWDLATGNLQLTLSGHIMAVRDMVISSRHPYLFSCSEDKTVKCWDLEKNVVIRDYHGHLSAVYTIDIHPELNIIVTGGRDSAVRVWDIRTRTPIHVMTGHRSSVNQVKCQGVNPQVISCSMDSTVKTWDLASGKCMNTLTYHSKSVRSFCLDKENEELISSSSDSIKKFKLPNCDYLQELQFWDKHNIIEEGNLLINTMCNNESDGILFAGCDDGKFAFWDWESGKMFQNDIQTPVPGSLDSESGILCSTFDQSGDRLITGNIDKSIRVWNKVLQED</sequence>
<feature type="repeat" description="WD" evidence="6">
    <location>
        <begin position="146"/>
        <end position="187"/>
    </location>
</feature>
<feature type="repeat" description="WD" evidence="6">
    <location>
        <begin position="272"/>
        <end position="313"/>
    </location>
</feature>
<evidence type="ECO:0000256" key="4">
    <source>
        <dbReference type="ARBA" id="ARBA00026147"/>
    </source>
</evidence>
<feature type="repeat" description="WD" evidence="6">
    <location>
        <begin position="414"/>
        <end position="446"/>
    </location>
</feature>
<keyword evidence="7" id="KW-0508">mRNA splicing</keyword>
<dbReference type="PRINTS" id="PR00320">
    <property type="entry name" value="GPROTEINBRPT"/>
</dbReference>
<proteinExistence type="inferred from homology"/>
<dbReference type="SMART" id="SM00320">
    <property type="entry name" value="WD40"/>
    <property type="match status" value="7"/>
</dbReference>
<dbReference type="OrthoDB" id="10256122at2759"/>
<dbReference type="CDD" id="cd00200">
    <property type="entry name" value="WD40"/>
    <property type="match status" value="1"/>
</dbReference>
<comment type="function">
    <text evidence="7">Involved in pre-mRNA splicing and required for cell cycle progression at G2/M.</text>
</comment>
<comment type="similarity">
    <text evidence="3 7">Belongs to the WD repeat PRL1/PRL2 family.</text>
</comment>
<evidence type="ECO:0000256" key="1">
    <source>
        <dbReference type="ARBA" id="ARBA00022574"/>
    </source>
</evidence>
<comment type="subcellular location">
    <subcellularLocation>
        <location evidence="7">Nucleus</location>
    </subcellularLocation>
</comment>
<organism evidence="8 9">
    <name type="scientific">Pichia californica</name>
    <dbReference type="NCBI Taxonomy" id="460514"/>
    <lineage>
        <taxon>Eukaryota</taxon>
        <taxon>Fungi</taxon>
        <taxon>Dikarya</taxon>
        <taxon>Ascomycota</taxon>
        <taxon>Saccharomycotina</taxon>
        <taxon>Pichiomycetes</taxon>
        <taxon>Pichiales</taxon>
        <taxon>Pichiaceae</taxon>
        <taxon>Pichia</taxon>
    </lineage>
</organism>
<keyword evidence="9" id="KW-1185">Reference proteome</keyword>
<comment type="subunit">
    <text evidence="7">Associated with the spliceosome.</text>
</comment>
<dbReference type="GO" id="GO:0000974">
    <property type="term" value="C:Prp19 complex"/>
    <property type="evidence" value="ECO:0007669"/>
    <property type="project" value="TreeGrafter"/>
</dbReference>
<dbReference type="GO" id="GO:0000398">
    <property type="term" value="P:mRNA splicing, via spliceosome"/>
    <property type="evidence" value="ECO:0007669"/>
    <property type="project" value="UniProtKB-UniRule"/>
</dbReference>
<dbReference type="InterPro" id="IPR020472">
    <property type="entry name" value="WD40_PAC1"/>
</dbReference>
<dbReference type="PROSITE" id="PS00678">
    <property type="entry name" value="WD_REPEATS_1"/>
    <property type="match status" value="2"/>
</dbReference>
<dbReference type="GO" id="GO:0071011">
    <property type="term" value="C:precatalytic spliceosome"/>
    <property type="evidence" value="ECO:0007669"/>
    <property type="project" value="TreeGrafter"/>
</dbReference>
<dbReference type="InterPro" id="IPR001680">
    <property type="entry name" value="WD40_rpt"/>
</dbReference>
<evidence type="ECO:0000256" key="2">
    <source>
        <dbReference type="ARBA" id="ARBA00022737"/>
    </source>
</evidence>
<dbReference type="PROSITE" id="PS50294">
    <property type="entry name" value="WD_REPEATS_REGION"/>
    <property type="match status" value="5"/>
</dbReference>
<dbReference type="EMBL" id="PUHW01000146">
    <property type="protein sequence ID" value="KAG0688512.1"/>
    <property type="molecule type" value="Genomic_DNA"/>
</dbReference>
<dbReference type="PROSITE" id="PS50231">
    <property type="entry name" value="RICIN_B_LECTIN"/>
    <property type="match status" value="1"/>
</dbReference>
<evidence type="ECO:0000256" key="5">
    <source>
        <dbReference type="ARBA" id="ARBA00033071"/>
    </source>
</evidence>
<keyword evidence="7" id="KW-0539">Nucleus</keyword>
<reference evidence="8" key="1">
    <citation type="submission" date="2020-11" db="EMBL/GenBank/DDBJ databases">
        <title>Kefir isolates.</title>
        <authorList>
            <person name="Marcisauskas S."/>
            <person name="Kim Y."/>
            <person name="Blasche S."/>
        </authorList>
    </citation>
    <scope>NUCLEOTIDE SEQUENCE</scope>
    <source>
        <strain evidence="8">Olga-1</strain>
    </source>
</reference>
<dbReference type="AlphaFoldDB" id="A0A9P6WK93"/>
<gene>
    <name evidence="8" type="primary">PLRG1</name>
    <name evidence="8" type="ORF">C6P40_000890</name>
</gene>
<keyword evidence="7" id="KW-0747">Spliceosome</keyword>
<dbReference type="InterPro" id="IPR019775">
    <property type="entry name" value="WD40_repeat_CS"/>
</dbReference>
<feature type="repeat" description="WD" evidence="6">
    <location>
        <begin position="188"/>
        <end position="229"/>
    </location>
</feature>
<dbReference type="Gene3D" id="2.130.10.10">
    <property type="entry name" value="YVTN repeat-like/Quinoprotein amine dehydrogenase"/>
    <property type="match status" value="1"/>
</dbReference>
<protein>
    <recommendedName>
        <fullName evidence="4 7">Pre-mRNA-splicing factor PRP46</fullName>
    </recommendedName>
    <alternativeName>
        <fullName evidence="5 7">Pre-mRNA-processing protein 46</fullName>
    </alternativeName>
</protein>
<dbReference type="Proteomes" id="UP000697127">
    <property type="component" value="Unassembled WGS sequence"/>
</dbReference>
<keyword evidence="1 6" id="KW-0853">WD repeat</keyword>
<keyword evidence="7" id="KW-0507">mRNA processing</keyword>
<evidence type="ECO:0000256" key="3">
    <source>
        <dbReference type="ARBA" id="ARBA00025726"/>
    </source>
</evidence>
<dbReference type="PANTHER" id="PTHR19923">
    <property type="entry name" value="WD40 REPEAT PROTEINPRL1/PRL2-RELATED"/>
    <property type="match status" value="1"/>
</dbReference>
<accession>A0A9P6WK93</accession>
<evidence type="ECO:0000313" key="8">
    <source>
        <dbReference type="EMBL" id="KAG0688512.1"/>
    </source>
</evidence>
<dbReference type="InterPro" id="IPR036322">
    <property type="entry name" value="WD40_repeat_dom_sf"/>
</dbReference>
<evidence type="ECO:0000256" key="7">
    <source>
        <dbReference type="RuleBase" id="RU369036"/>
    </source>
</evidence>
<dbReference type="PROSITE" id="PS50082">
    <property type="entry name" value="WD_REPEATS_2"/>
    <property type="match status" value="5"/>
</dbReference>
<dbReference type="PANTHER" id="PTHR19923:SF0">
    <property type="entry name" value="PLEIOTROPIC REGULATOR 1"/>
    <property type="match status" value="1"/>
</dbReference>
<dbReference type="InterPro" id="IPR045241">
    <property type="entry name" value="Prp46/PLRG1-like"/>
</dbReference>
<evidence type="ECO:0000313" key="9">
    <source>
        <dbReference type="Proteomes" id="UP000697127"/>
    </source>
</evidence>
<dbReference type="GO" id="GO:0071013">
    <property type="term" value="C:catalytic step 2 spliceosome"/>
    <property type="evidence" value="ECO:0007669"/>
    <property type="project" value="TreeGrafter"/>
</dbReference>
<feature type="repeat" description="WD" evidence="6">
    <location>
        <begin position="230"/>
        <end position="271"/>
    </location>
</feature>
<keyword evidence="2 7" id="KW-0677">Repeat</keyword>
<dbReference type="SUPFAM" id="SSF50978">
    <property type="entry name" value="WD40 repeat-like"/>
    <property type="match status" value="1"/>
</dbReference>
<comment type="caution">
    <text evidence="8">The sequence shown here is derived from an EMBL/GenBank/DDBJ whole genome shotgun (WGS) entry which is preliminary data.</text>
</comment>
<dbReference type="Pfam" id="PF00400">
    <property type="entry name" value="WD40"/>
    <property type="match status" value="6"/>
</dbReference>
<name>A0A9P6WK93_9ASCO</name>